<dbReference type="Pfam" id="PF07690">
    <property type="entry name" value="MFS_1"/>
    <property type="match status" value="1"/>
</dbReference>
<comment type="subcellular location">
    <subcellularLocation>
        <location evidence="1">Endomembrane system</location>
        <topology evidence="1">Multi-pass membrane protein</topology>
    </subcellularLocation>
</comment>
<keyword evidence="10" id="KW-1185">Reference proteome</keyword>
<dbReference type="Gene3D" id="1.20.1250.20">
    <property type="entry name" value="MFS general substrate transporter like domains"/>
    <property type="match status" value="1"/>
</dbReference>
<feature type="domain" description="Major facilitator superfamily (MFS) profile" evidence="8">
    <location>
        <begin position="64"/>
        <end position="550"/>
    </location>
</feature>
<dbReference type="InterPro" id="IPR036259">
    <property type="entry name" value="MFS_trans_sf"/>
</dbReference>
<feature type="transmembrane region" description="Helical" evidence="7">
    <location>
        <begin position="387"/>
        <end position="410"/>
    </location>
</feature>
<feature type="transmembrane region" description="Helical" evidence="7">
    <location>
        <begin position="186"/>
        <end position="209"/>
    </location>
</feature>
<dbReference type="InterPro" id="IPR020846">
    <property type="entry name" value="MFS_dom"/>
</dbReference>
<evidence type="ECO:0000313" key="9">
    <source>
        <dbReference type="EMBL" id="KAJ8098295.1"/>
    </source>
</evidence>
<dbReference type="GO" id="GO:0015174">
    <property type="term" value="F:basic amino acid transmembrane transporter activity"/>
    <property type="evidence" value="ECO:0007669"/>
    <property type="project" value="TreeGrafter"/>
</dbReference>
<feature type="transmembrane region" description="Helical" evidence="7">
    <location>
        <begin position="98"/>
        <end position="117"/>
    </location>
</feature>
<gene>
    <name evidence="9" type="ORF">POJ06DRAFT_148673</name>
</gene>
<reference evidence="9" key="1">
    <citation type="submission" date="2023-03" db="EMBL/GenBank/DDBJ databases">
        <title>Near-Complete genome sequence of Lipomyces tetrasporous NRRL Y-64009, an oleaginous yeast capable of growing on lignocellulosic hydrolysates.</title>
        <authorList>
            <consortium name="Lawrence Berkeley National Laboratory"/>
            <person name="Jagtap S.S."/>
            <person name="Liu J.-J."/>
            <person name="Walukiewicz H.E."/>
            <person name="Pangilinan J."/>
            <person name="Lipzen A."/>
            <person name="Ahrendt S."/>
            <person name="Koriabine M."/>
            <person name="Cobaugh K."/>
            <person name="Salamov A."/>
            <person name="Yoshinaga Y."/>
            <person name="Ng V."/>
            <person name="Daum C."/>
            <person name="Grigoriev I.V."/>
            <person name="Slininger P.J."/>
            <person name="Dien B.S."/>
            <person name="Jin Y.-S."/>
            <person name="Rao C.V."/>
        </authorList>
    </citation>
    <scope>NUCLEOTIDE SEQUENCE</scope>
    <source>
        <strain evidence="9">NRRL Y-64009</strain>
    </source>
</reference>
<comment type="similarity">
    <text evidence="2">Belongs to the major facilitator superfamily.</text>
</comment>
<dbReference type="PANTHER" id="PTHR23501:SF191">
    <property type="entry name" value="VACUOLAR BASIC AMINO ACID TRANSPORTER 4"/>
    <property type="match status" value="1"/>
</dbReference>
<feature type="transmembrane region" description="Helical" evidence="7">
    <location>
        <begin position="456"/>
        <end position="474"/>
    </location>
</feature>
<keyword evidence="6 7" id="KW-0472">Membrane</keyword>
<feature type="transmembrane region" description="Helical" evidence="7">
    <location>
        <begin position="61"/>
        <end position="86"/>
    </location>
</feature>
<dbReference type="SUPFAM" id="SSF103473">
    <property type="entry name" value="MFS general substrate transporter"/>
    <property type="match status" value="1"/>
</dbReference>
<dbReference type="Proteomes" id="UP001217417">
    <property type="component" value="Unassembled WGS sequence"/>
</dbReference>
<organism evidence="9 10">
    <name type="scientific">Lipomyces tetrasporus</name>
    <dbReference type="NCBI Taxonomy" id="54092"/>
    <lineage>
        <taxon>Eukaryota</taxon>
        <taxon>Fungi</taxon>
        <taxon>Dikarya</taxon>
        <taxon>Ascomycota</taxon>
        <taxon>Saccharomycotina</taxon>
        <taxon>Lipomycetes</taxon>
        <taxon>Lipomycetales</taxon>
        <taxon>Lipomycetaceae</taxon>
        <taxon>Lipomyces</taxon>
    </lineage>
</organism>
<evidence type="ECO:0000256" key="7">
    <source>
        <dbReference type="SAM" id="Phobius"/>
    </source>
</evidence>
<dbReference type="AlphaFoldDB" id="A0AAD7QNJ5"/>
<dbReference type="EMBL" id="JARPMG010000009">
    <property type="protein sequence ID" value="KAJ8098295.1"/>
    <property type="molecule type" value="Genomic_DNA"/>
</dbReference>
<evidence type="ECO:0000256" key="2">
    <source>
        <dbReference type="ARBA" id="ARBA00008335"/>
    </source>
</evidence>
<feature type="transmembrane region" description="Helical" evidence="7">
    <location>
        <begin position="158"/>
        <end position="179"/>
    </location>
</feature>
<feature type="transmembrane region" description="Helical" evidence="7">
    <location>
        <begin position="215"/>
        <end position="235"/>
    </location>
</feature>
<dbReference type="PANTHER" id="PTHR23501">
    <property type="entry name" value="MAJOR FACILITATOR SUPERFAMILY"/>
    <property type="match status" value="1"/>
</dbReference>
<evidence type="ECO:0000256" key="5">
    <source>
        <dbReference type="ARBA" id="ARBA00022989"/>
    </source>
</evidence>
<sequence length="557" mass="60363">MATPRERRDSLIDQESARLLGEFDERDEEAIIDDDVADGNEHSVADQVAEQEVNELSTRALVTLFCSLYIGVFLCALDGTVIVTLVSHIASEFHDFRSVSWIATSYLIALAAFQPLYGKISDIYGRKALLLFSNSAFAIGCVLCGLAPSIWFLVFARIVAGIGGGGLNSLSVITLSDLVPLRQRSLLHGIGSVLYNSGAAMGGVFGGLITDAIGWRWAFFIQVPFVVISAIAIQINLKSKPTGEIESDRLKRIDFAGSITLVTSLALFLLALSMGGNYFPWSHPVIFILFPLSFAFLAAFVHIETKVAEEPVLPISFLKDRTIFGSAVSNSFIFMISYSHLFYVPIYLIAVRGISATAAGTNIISNFIGTGIGAISTGSYMRATGKYYRVMIFNASLLFVGCLLVCTYGPTTAAPVQIFFLLVPGIGFGSLLTSTLIALIASVPQEFQAVTTSIQYGFRATGSTIGVSMASAIFQNVLSSRLFTRITGPDSAEIIGRVLDSVEEVEFLPDEYKPLVISSYMDACRGVFIFAAVLGFLNIISCAFMREHTLHTTINRR</sequence>
<feature type="transmembrane region" description="Helical" evidence="7">
    <location>
        <begin position="349"/>
        <end position="375"/>
    </location>
</feature>
<protein>
    <submittedName>
        <fullName evidence="9">Major facilitator superfamily domain-containing protein</fullName>
    </submittedName>
</protein>
<feature type="transmembrane region" description="Helical" evidence="7">
    <location>
        <begin position="416"/>
        <end position="444"/>
    </location>
</feature>
<evidence type="ECO:0000256" key="4">
    <source>
        <dbReference type="ARBA" id="ARBA00022692"/>
    </source>
</evidence>
<feature type="transmembrane region" description="Helical" evidence="7">
    <location>
        <begin position="322"/>
        <end position="343"/>
    </location>
</feature>
<keyword evidence="4 7" id="KW-0812">Transmembrane</keyword>
<dbReference type="RefSeq" id="XP_056041745.1">
    <property type="nucleotide sequence ID" value="XM_056184632.1"/>
</dbReference>
<dbReference type="Gene3D" id="1.20.1720.10">
    <property type="entry name" value="Multidrug resistance protein D"/>
    <property type="match status" value="1"/>
</dbReference>
<evidence type="ECO:0000313" key="10">
    <source>
        <dbReference type="Proteomes" id="UP001217417"/>
    </source>
</evidence>
<evidence type="ECO:0000256" key="1">
    <source>
        <dbReference type="ARBA" id="ARBA00004127"/>
    </source>
</evidence>
<feature type="transmembrane region" description="Helical" evidence="7">
    <location>
        <begin position="527"/>
        <end position="546"/>
    </location>
</feature>
<name>A0AAD7QNJ5_9ASCO</name>
<feature type="transmembrane region" description="Helical" evidence="7">
    <location>
        <begin position="129"/>
        <end position="152"/>
    </location>
</feature>
<dbReference type="CDD" id="cd17502">
    <property type="entry name" value="MFS_Azr1_MDR_like"/>
    <property type="match status" value="1"/>
</dbReference>
<evidence type="ECO:0000256" key="6">
    <source>
        <dbReference type="ARBA" id="ARBA00023136"/>
    </source>
</evidence>
<dbReference type="PROSITE" id="PS50850">
    <property type="entry name" value="MFS"/>
    <property type="match status" value="1"/>
</dbReference>
<keyword evidence="3" id="KW-0813">Transport</keyword>
<dbReference type="GO" id="GO:0012505">
    <property type="term" value="C:endomembrane system"/>
    <property type="evidence" value="ECO:0007669"/>
    <property type="project" value="UniProtKB-SubCell"/>
</dbReference>
<feature type="transmembrane region" description="Helical" evidence="7">
    <location>
        <begin position="281"/>
        <end position="301"/>
    </location>
</feature>
<comment type="caution">
    <text evidence="9">The sequence shown here is derived from an EMBL/GenBank/DDBJ whole genome shotgun (WGS) entry which is preliminary data.</text>
</comment>
<evidence type="ECO:0000256" key="3">
    <source>
        <dbReference type="ARBA" id="ARBA00022448"/>
    </source>
</evidence>
<dbReference type="GO" id="GO:0000329">
    <property type="term" value="C:fungal-type vacuole membrane"/>
    <property type="evidence" value="ECO:0007669"/>
    <property type="project" value="TreeGrafter"/>
</dbReference>
<dbReference type="GeneID" id="80879798"/>
<proteinExistence type="inferred from homology"/>
<dbReference type="InterPro" id="IPR011701">
    <property type="entry name" value="MFS"/>
</dbReference>
<feature type="transmembrane region" description="Helical" evidence="7">
    <location>
        <begin position="255"/>
        <end position="275"/>
    </location>
</feature>
<keyword evidence="5 7" id="KW-1133">Transmembrane helix</keyword>
<evidence type="ECO:0000259" key="8">
    <source>
        <dbReference type="PROSITE" id="PS50850"/>
    </source>
</evidence>
<accession>A0AAD7QNJ5</accession>